<protein>
    <submittedName>
        <fullName evidence="1">Chitin synthase regulatory factor chr2</fullName>
    </submittedName>
</protein>
<comment type="caution">
    <text evidence="1">The sequence shown here is derived from an EMBL/GenBank/DDBJ whole genome shotgun (WGS) entry which is preliminary data.</text>
</comment>
<gene>
    <name evidence="1" type="ORF">F8M41_023416</name>
</gene>
<organism evidence="1 2">
    <name type="scientific">Gigaspora margarita</name>
    <dbReference type="NCBI Taxonomy" id="4874"/>
    <lineage>
        <taxon>Eukaryota</taxon>
        <taxon>Fungi</taxon>
        <taxon>Fungi incertae sedis</taxon>
        <taxon>Mucoromycota</taxon>
        <taxon>Glomeromycotina</taxon>
        <taxon>Glomeromycetes</taxon>
        <taxon>Diversisporales</taxon>
        <taxon>Gigasporaceae</taxon>
        <taxon>Gigaspora</taxon>
    </lineage>
</organism>
<evidence type="ECO:0000313" key="1">
    <source>
        <dbReference type="EMBL" id="KAF0551476.1"/>
    </source>
</evidence>
<reference evidence="1 2" key="1">
    <citation type="journal article" date="2019" name="Environ. Microbiol.">
        <title>At the nexus of three kingdoms: the genome of the mycorrhizal fungus Gigaspora margarita provides insights into plant, endobacterial and fungal interactions.</title>
        <authorList>
            <person name="Venice F."/>
            <person name="Ghignone S."/>
            <person name="Salvioli di Fossalunga A."/>
            <person name="Amselem J."/>
            <person name="Novero M."/>
            <person name="Xianan X."/>
            <person name="Sedzielewska Toro K."/>
            <person name="Morin E."/>
            <person name="Lipzen A."/>
            <person name="Grigoriev I.V."/>
            <person name="Henrissat B."/>
            <person name="Martin F.M."/>
            <person name="Bonfante P."/>
        </authorList>
    </citation>
    <scope>NUCLEOTIDE SEQUENCE [LARGE SCALE GENOMIC DNA]</scope>
    <source>
        <strain evidence="1 2">BEG34</strain>
    </source>
</reference>
<dbReference type="AlphaFoldDB" id="A0A8H4B0U6"/>
<dbReference type="EMBL" id="WTPW01000077">
    <property type="protein sequence ID" value="KAF0551476.1"/>
    <property type="molecule type" value="Genomic_DNA"/>
</dbReference>
<proteinExistence type="predicted"/>
<dbReference type="Proteomes" id="UP000439903">
    <property type="component" value="Unassembled WGS sequence"/>
</dbReference>
<sequence length="149" mass="17330">MPSRNLPHWVGKFFLRHGMVADQFGIALAKKQALTFKQTPIVSKNDNYYLQLIQPKTHMEDVLLRNNIIHQSSSIPFMTYNESIAAKQIDDVIYLFLHNYKIEISFDQCVAPLPVFEKAVDNALKSYHPYQALQEVFNEFGHFLPNQLF</sequence>
<name>A0A8H4B0U6_GIGMA</name>
<keyword evidence="2" id="KW-1185">Reference proteome</keyword>
<dbReference type="OrthoDB" id="2442739at2759"/>
<evidence type="ECO:0000313" key="2">
    <source>
        <dbReference type="Proteomes" id="UP000439903"/>
    </source>
</evidence>
<accession>A0A8H4B0U6</accession>